<dbReference type="GO" id="GO:0019674">
    <property type="term" value="P:NAD+ metabolic process"/>
    <property type="evidence" value="ECO:0007669"/>
    <property type="project" value="InterPro"/>
</dbReference>
<keyword evidence="3 6" id="KW-0521">NADP</keyword>
<dbReference type="Pfam" id="PF01513">
    <property type="entry name" value="NAD_kinase"/>
    <property type="match status" value="1"/>
</dbReference>
<evidence type="ECO:0000256" key="2">
    <source>
        <dbReference type="ARBA" id="ARBA00022777"/>
    </source>
</evidence>
<dbReference type="OrthoDB" id="9774737at2"/>
<evidence type="ECO:0000256" key="4">
    <source>
        <dbReference type="ARBA" id="ARBA00023027"/>
    </source>
</evidence>
<evidence type="ECO:0000256" key="3">
    <source>
        <dbReference type="ARBA" id="ARBA00022857"/>
    </source>
</evidence>
<feature type="binding site" evidence="6">
    <location>
        <begin position="44"/>
        <end position="45"/>
    </location>
    <ligand>
        <name>NAD(+)</name>
        <dbReference type="ChEBI" id="CHEBI:57540"/>
    </ligand>
</feature>
<feature type="binding site" evidence="6">
    <location>
        <position position="152"/>
    </location>
    <ligand>
        <name>NAD(+)</name>
        <dbReference type="ChEBI" id="CHEBI:57540"/>
    </ligand>
</feature>
<comment type="catalytic activity">
    <reaction evidence="5 6">
        <text>NAD(+) + ATP = ADP + NADP(+) + H(+)</text>
        <dbReference type="Rhea" id="RHEA:18629"/>
        <dbReference type="ChEBI" id="CHEBI:15378"/>
        <dbReference type="ChEBI" id="CHEBI:30616"/>
        <dbReference type="ChEBI" id="CHEBI:57540"/>
        <dbReference type="ChEBI" id="CHEBI:58349"/>
        <dbReference type="ChEBI" id="CHEBI:456216"/>
        <dbReference type="EC" id="2.7.1.23"/>
    </reaction>
</comment>
<dbReference type="InterPro" id="IPR017437">
    <property type="entry name" value="ATP-NAD_kinase_PpnK-typ_C"/>
</dbReference>
<keyword evidence="6" id="KW-0547">Nucleotide-binding</keyword>
<evidence type="ECO:0000313" key="8">
    <source>
        <dbReference type="Proteomes" id="UP000233597"/>
    </source>
</evidence>
<dbReference type="GO" id="GO:0005737">
    <property type="term" value="C:cytoplasm"/>
    <property type="evidence" value="ECO:0007669"/>
    <property type="project" value="UniProtKB-SubCell"/>
</dbReference>
<dbReference type="InterPro" id="IPR002504">
    <property type="entry name" value="NADK"/>
</dbReference>
<dbReference type="GO" id="GO:0046872">
    <property type="term" value="F:metal ion binding"/>
    <property type="evidence" value="ECO:0007669"/>
    <property type="project" value="UniProtKB-UniRule"/>
</dbReference>
<comment type="caution">
    <text evidence="6">Lacks conserved residue(s) required for the propagation of feature annotation.</text>
</comment>
<dbReference type="GO" id="GO:0051287">
    <property type="term" value="F:NAD binding"/>
    <property type="evidence" value="ECO:0007669"/>
    <property type="project" value="UniProtKB-ARBA"/>
</dbReference>
<comment type="cofactor">
    <cofactor evidence="6">
        <name>a divalent metal cation</name>
        <dbReference type="ChEBI" id="CHEBI:60240"/>
    </cofactor>
</comment>
<comment type="similarity">
    <text evidence="6">Belongs to the NAD kinase family.</text>
</comment>
<name>A0A2N3KZS6_9PROT</name>
<keyword evidence="1 6" id="KW-0808">Transferase</keyword>
<sequence>MYIHSIAFVAAETKIAQDAMYRLKHRYGHVSPDKAEVIVALGGDGFMLETLHRYMGRKVPIYGMNRGTVGFLMNEFREIDLPERIHDAQTVKLHPLQMEAHTKDGGSMCALAINEVSLLRETRQAAKLRIKIDGVERLPELVCDGALVCTPAGSTAYNLSAHGPILPMGSGLLALTPISPFRPRRWRGALLPERAQVIFEILEPEKRPVSAVADYTEVRDVSKVIIREDPSMDIRLLFDPEHNLEERILKEQFVE</sequence>
<evidence type="ECO:0000313" key="7">
    <source>
        <dbReference type="EMBL" id="PKR56072.1"/>
    </source>
</evidence>
<comment type="caution">
    <text evidence="7">The sequence shown here is derived from an EMBL/GenBank/DDBJ whole genome shotgun (WGS) entry which is preliminary data.</text>
</comment>
<organism evidence="7 8">
    <name type="scientific">Thalassospira marina</name>
    <dbReference type="NCBI Taxonomy" id="2048283"/>
    <lineage>
        <taxon>Bacteria</taxon>
        <taxon>Pseudomonadati</taxon>
        <taxon>Pseudomonadota</taxon>
        <taxon>Alphaproteobacteria</taxon>
        <taxon>Rhodospirillales</taxon>
        <taxon>Thalassospiraceae</taxon>
        <taxon>Thalassospira</taxon>
    </lineage>
</organism>
<dbReference type="Gene3D" id="2.60.200.30">
    <property type="entry name" value="Probable inorganic polyphosphate/atp-NAD kinase, domain 2"/>
    <property type="match status" value="1"/>
</dbReference>
<feature type="binding site" evidence="6">
    <location>
        <position position="144"/>
    </location>
    <ligand>
        <name>NAD(+)</name>
        <dbReference type="ChEBI" id="CHEBI:57540"/>
    </ligand>
</feature>
<dbReference type="PANTHER" id="PTHR20275:SF0">
    <property type="entry name" value="NAD KINASE"/>
    <property type="match status" value="1"/>
</dbReference>
<dbReference type="HAMAP" id="MF_00361">
    <property type="entry name" value="NAD_kinase"/>
    <property type="match status" value="1"/>
</dbReference>
<dbReference type="PANTHER" id="PTHR20275">
    <property type="entry name" value="NAD KINASE"/>
    <property type="match status" value="1"/>
</dbReference>
<keyword evidence="2 6" id="KW-0418">Kinase</keyword>
<protein>
    <recommendedName>
        <fullName evidence="6">NAD kinase</fullName>
        <ecNumber evidence="6">2.7.1.23</ecNumber>
    </recommendedName>
    <alternativeName>
        <fullName evidence="6">ATP-dependent NAD kinase</fullName>
    </alternativeName>
</protein>
<feature type="active site" description="Proton acceptor" evidence="6">
    <location>
        <position position="44"/>
    </location>
</feature>
<dbReference type="Pfam" id="PF20143">
    <property type="entry name" value="NAD_kinase_C"/>
    <property type="match status" value="1"/>
</dbReference>
<dbReference type="InterPro" id="IPR017438">
    <property type="entry name" value="ATP-NAD_kinase_N"/>
</dbReference>
<dbReference type="Gene3D" id="3.40.50.10330">
    <property type="entry name" value="Probable inorganic polyphosphate/atp-NAD kinase, domain 1"/>
    <property type="match status" value="1"/>
</dbReference>
<comment type="subcellular location">
    <subcellularLocation>
        <location evidence="6">Cytoplasm</location>
    </subcellularLocation>
</comment>
<accession>A0A2N3KZS6</accession>
<keyword evidence="6" id="KW-0067">ATP-binding</keyword>
<gene>
    <name evidence="6" type="primary">nadK</name>
    <name evidence="7" type="ORF">COO20_02375</name>
</gene>
<keyword evidence="6" id="KW-0963">Cytoplasm</keyword>
<dbReference type="GO" id="GO:0005524">
    <property type="term" value="F:ATP binding"/>
    <property type="evidence" value="ECO:0007669"/>
    <property type="project" value="UniProtKB-KW"/>
</dbReference>
<dbReference type="EMBL" id="NWTK01000001">
    <property type="protein sequence ID" value="PKR56072.1"/>
    <property type="molecule type" value="Genomic_DNA"/>
</dbReference>
<keyword evidence="4 6" id="KW-0520">NAD</keyword>
<dbReference type="GO" id="GO:0006741">
    <property type="term" value="P:NADP+ biosynthetic process"/>
    <property type="evidence" value="ECO:0007669"/>
    <property type="project" value="UniProtKB-UniRule"/>
</dbReference>
<dbReference type="SUPFAM" id="SSF111331">
    <property type="entry name" value="NAD kinase/diacylglycerol kinase-like"/>
    <property type="match status" value="1"/>
</dbReference>
<feature type="binding site" evidence="6">
    <location>
        <begin position="114"/>
        <end position="115"/>
    </location>
    <ligand>
        <name>NAD(+)</name>
        <dbReference type="ChEBI" id="CHEBI:57540"/>
    </ligand>
</feature>
<dbReference type="InterPro" id="IPR016064">
    <property type="entry name" value="NAD/diacylglycerol_kinase_sf"/>
</dbReference>
<evidence type="ECO:0000256" key="1">
    <source>
        <dbReference type="ARBA" id="ARBA00022679"/>
    </source>
</evidence>
<dbReference type="EC" id="2.7.1.23" evidence="6"/>
<dbReference type="AlphaFoldDB" id="A0A2N3KZS6"/>
<evidence type="ECO:0000256" key="5">
    <source>
        <dbReference type="ARBA" id="ARBA00047925"/>
    </source>
</evidence>
<dbReference type="Proteomes" id="UP000233597">
    <property type="component" value="Unassembled WGS sequence"/>
</dbReference>
<evidence type="ECO:0000256" key="6">
    <source>
        <dbReference type="HAMAP-Rule" id="MF_00361"/>
    </source>
</evidence>
<dbReference type="GO" id="GO:0003951">
    <property type="term" value="F:NAD+ kinase activity"/>
    <property type="evidence" value="ECO:0007669"/>
    <property type="project" value="UniProtKB-UniRule"/>
</dbReference>
<feature type="binding site" evidence="6">
    <location>
        <begin position="155"/>
        <end position="160"/>
    </location>
    <ligand>
        <name>NAD(+)</name>
        <dbReference type="ChEBI" id="CHEBI:57540"/>
    </ligand>
</feature>
<comment type="function">
    <text evidence="6">Involved in the regulation of the intracellular balance of NAD and NADP, and is a key enzyme in the biosynthesis of NADP. Catalyzes specifically the phosphorylation on 2'-hydroxyl of the adenosine moiety of NAD to yield NADP.</text>
</comment>
<proteinExistence type="inferred from homology"/>
<dbReference type="RefSeq" id="WP_101264060.1">
    <property type="nucleotide sequence ID" value="NZ_NWTK01000001.1"/>
</dbReference>
<reference evidence="7 8" key="1">
    <citation type="submission" date="2017-09" db="EMBL/GenBank/DDBJ databases">
        <title>Biodiversity and function of Thalassospira species in the particle-attached aromatic-hydrocarbon-degrading consortia from the surface seawater of the South China Sea.</title>
        <authorList>
            <person name="Dong C."/>
            <person name="Liu R."/>
            <person name="Shao Z."/>
        </authorList>
    </citation>
    <scope>NUCLEOTIDE SEQUENCE [LARGE SCALE GENOMIC DNA]</scope>
    <source>
        <strain evidence="7 8">CSC1P2</strain>
    </source>
</reference>
<dbReference type="NCBIfam" id="NF003406">
    <property type="entry name" value="PRK04761.1"/>
    <property type="match status" value="1"/>
</dbReference>